<accession>A0ACC6P2L1</accession>
<dbReference type="Proteomes" id="UP001364695">
    <property type="component" value="Unassembled WGS sequence"/>
</dbReference>
<name>A0ACC6P2L1_9BURK</name>
<sequence>MPLHIETPLIESPLLGAPGRRVWLKMEALQPPGSFKLRGVGLACEHHARRGARRLVSSSGGNAGLAVAWSGRALGLPVTVVVPQTTPQRALQALRDLGAEVQVHGASWQEAHSAALALITADAALIHPFDDPLLWQGHASLIAEAARQGPKPGAVVLSVGGGGLLAGVVRGLQEQGWHDVPVLAVETEGAASFRAATLAGQTVDIGAITSRATSLGARRVCEQALRCWREHPVHSVLVSDAQAIAASLRFVDQHRVVVEPACGASLAVLAPQGPLHPVLARSHEVLAIVCGGATAGVEMMREWAAEAGVAAPVTSS</sequence>
<evidence type="ECO:0000313" key="1">
    <source>
        <dbReference type="EMBL" id="MEJ7138428.1"/>
    </source>
</evidence>
<reference evidence="1" key="1">
    <citation type="submission" date="2023-10" db="EMBL/GenBank/DDBJ databases">
        <title>Amphibacter perezi, gen. nov., sp. nov. a novel taxa of the family Comamonadaceae, class Betaproteobacteria isolated from the skin microbiota of Pelophylax perezi from different populations.</title>
        <authorList>
            <person name="Costa S."/>
            <person name="Proenca D.N."/>
            <person name="Lopes I."/>
            <person name="Morais P.V."/>
        </authorList>
    </citation>
    <scope>NUCLEOTIDE SEQUENCE</scope>
    <source>
        <strain evidence="1">SL12-8</strain>
    </source>
</reference>
<comment type="caution">
    <text evidence="1">The sequence shown here is derived from an EMBL/GenBank/DDBJ whole genome shotgun (WGS) entry which is preliminary data.</text>
</comment>
<dbReference type="EMBL" id="JAWDIE010000010">
    <property type="protein sequence ID" value="MEJ7138428.1"/>
    <property type="molecule type" value="Genomic_DNA"/>
</dbReference>
<evidence type="ECO:0000313" key="2">
    <source>
        <dbReference type="Proteomes" id="UP001364695"/>
    </source>
</evidence>
<protein>
    <submittedName>
        <fullName evidence="1">Pyridoxal-phosphate dependent enzyme</fullName>
    </submittedName>
</protein>
<gene>
    <name evidence="1" type="ORF">RV045_08285</name>
</gene>
<keyword evidence="2" id="KW-1185">Reference proteome</keyword>
<proteinExistence type="predicted"/>
<organism evidence="1 2">
    <name type="scientific">Amphibiibacter pelophylacis</name>
    <dbReference type="NCBI Taxonomy" id="1799477"/>
    <lineage>
        <taxon>Bacteria</taxon>
        <taxon>Pseudomonadati</taxon>
        <taxon>Pseudomonadota</taxon>
        <taxon>Betaproteobacteria</taxon>
        <taxon>Burkholderiales</taxon>
        <taxon>Sphaerotilaceae</taxon>
        <taxon>Amphibiibacter</taxon>
    </lineage>
</organism>